<feature type="domain" description="DUF3817" evidence="7">
    <location>
        <begin position="10"/>
        <end position="97"/>
    </location>
</feature>
<protein>
    <submittedName>
        <fullName evidence="8">DUF3817 domain-containing protein</fullName>
    </submittedName>
</protein>
<gene>
    <name evidence="8" type="ORF">F8C67_04805</name>
</gene>
<dbReference type="OrthoDB" id="1121311at2"/>
<accession>A0A6N6RIA6</accession>
<dbReference type="RefSeq" id="WP_151666672.1">
    <property type="nucleotide sequence ID" value="NZ_WBVO01000002.1"/>
</dbReference>
<feature type="transmembrane region" description="Helical" evidence="6">
    <location>
        <begin position="45"/>
        <end position="63"/>
    </location>
</feature>
<dbReference type="InterPro" id="IPR023845">
    <property type="entry name" value="DUF3817_TM"/>
</dbReference>
<feature type="transmembrane region" description="Helical" evidence="6">
    <location>
        <begin position="75"/>
        <end position="92"/>
    </location>
</feature>
<keyword evidence="2" id="KW-1003">Cell membrane</keyword>
<dbReference type="AlphaFoldDB" id="A0A6N6RIA6"/>
<evidence type="ECO:0000256" key="2">
    <source>
        <dbReference type="ARBA" id="ARBA00022475"/>
    </source>
</evidence>
<reference evidence="8 9" key="1">
    <citation type="submission" date="2019-09" db="EMBL/GenBank/DDBJ databases">
        <title>Genomes of family Cryomorphaceae.</title>
        <authorList>
            <person name="Bowman J.P."/>
        </authorList>
    </citation>
    <scope>NUCLEOTIDE SEQUENCE [LARGE SCALE GENOMIC DNA]</scope>
    <source>
        <strain evidence="8 9">LMG 25704</strain>
    </source>
</reference>
<keyword evidence="4 6" id="KW-1133">Transmembrane helix</keyword>
<comment type="subcellular location">
    <subcellularLocation>
        <location evidence="1">Cell membrane</location>
        <topology evidence="1">Multi-pass membrane protein</topology>
    </subcellularLocation>
</comment>
<evidence type="ECO:0000313" key="8">
    <source>
        <dbReference type="EMBL" id="KAB2814004.1"/>
    </source>
</evidence>
<keyword evidence="9" id="KW-1185">Reference proteome</keyword>
<proteinExistence type="predicted"/>
<evidence type="ECO:0000313" key="9">
    <source>
        <dbReference type="Proteomes" id="UP000468650"/>
    </source>
</evidence>
<evidence type="ECO:0000256" key="1">
    <source>
        <dbReference type="ARBA" id="ARBA00004651"/>
    </source>
</evidence>
<keyword evidence="5 6" id="KW-0472">Membrane</keyword>
<dbReference type="PANTHER" id="PTHR40077">
    <property type="entry name" value="MEMBRANE PROTEIN-RELATED"/>
    <property type="match status" value="1"/>
</dbReference>
<name>A0A6N6RIA6_9FLAO</name>
<evidence type="ECO:0000256" key="5">
    <source>
        <dbReference type="ARBA" id="ARBA00023136"/>
    </source>
</evidence>
<dbReference type="Pfam" id="PF12823">
    <property type="entry name" value="DUF3817"/>
    <property type="match status" value="1"/>
</dbReference>
<dbReference type="EMBL" id="WBVO01000002">
    <property type="protein sequence ID" value="KAB2814004.1"/>
    <property type="molecule type" value="Genomic_DNA"/>
</dbReference>
<evidence type="ECO:0000256" key="4">
    <source>
        <dbReference type="ARBA" id="ARBA00022989"/>
    </source>
</evidence>
<sequence length="106" mass="12251">MRRYFNSNIGRLRMLAFLEGTSLIVLVFVAVPLKHLFSMDELSKILGPIHGALFVLFILNTIGVATEYRWKFRSTTFKVMIACIIPFGTFYIDRKILRPIHLKSES</sequence>
<evidence type="ECO:0000259" key="7">
    <source>
        <dbReference type="Pfam" id="PF12823"/>
    </source>
</evidence>
<comment type="caution">
    <text evidence="8">The sequence shown here is derived from an EMBL/GenBank/DDBJ whole genome shotgun (WGS) entry which is preliminary data.</text>
</comment>
<keyword evidence="3 6" id="KW-0812">Transmembrane</keyword>
<feature type="transmembrane region" description="Helical" evidence="6">
    <location>
        <begin position="12"/>
        <end position="33"/>
    </location>
</feature>
<dbReference type="PANTHER" id="PTHR40077:SF2">
    <property type="entry name" value="MEMBRANE PROTEIN"/>
    <property type="match status" value="1"/>
</dbReference>
<evidence type="ECO:0000256" key="3">
    <source>
        <dbReference type="ARBA" id="ARBA00022692"/>
    </source>
</evidence>
<dbReference type="Proteomes" id="UP000468650">
    <property type="component" value="Unassembled WGS sequence"/>
</dbReference>
<dbReference type="NCBIfam" id="TIGR03954">
    <property type="entry name" value="integ_memb_HG"/>
    <property type="match status" value="1"/>
</dbReference>
<evidence type="ECO:0000256" key="6">
    <source>
        <dbReference type="SAM" id="Phobius"/>
    </source>
</evidence>
<organism evidence="8 9">
    <name type="scientific">Phaeocystidibacter luteus</name>
    <dbReference type="NCBI Taxonomy" id="911197"/>
    <lineage>
        <taxon>Bacteria</taxon>
        <taxon>Pseudomonadati</taxon>
        <taxon>Bacteroidota</taxon>
        <taxon>Flavobacteriia</taxon>
        <taxon>Flavobacteriales</taxon>
        <taxon>Phaeocystidibacteraceae</taxon>
        <taxon>Phaeocystidibacter</taxon>
    </lineage>
</organism>
<dbReference type="GO" id="GO:0005886">
    <property type="term" value="C:plasma membrane"/>
    <property type="evidence" value="ECO:0007669"/>
    <property type="project" value="UniProtKB-SubCell"/>
</dbReference>